<organism evidence="13 14">
    <name type="scientific">Gasterosteus aculeatus aculeatus</name>
    <name type="common">three-spined stickleback</name>
    <dbReference type="NCBI Taxonomy" id="481459"/>
    <lineage>
        <taxon>Eukaryota</taxon>
        <taxon>Metazoa</taxon>
        <taxon>Chordata</taxon>
        <taxon>Craniata</taxon>
        <taxon>Vertebrata</taxon>
        <taxon>Euteleostomi</taxon>
        <taxon>Actinopterygii</taxon>
        <taxon>Neopterygii</taxon>
        <taxon>Teleostei</taxon>
        <taxon>Neoteleostei</taxon>
        <taxon>Acanthomorphata</taxon>
        <taxon>Eupercaria</taxon>
        <taxon>Perciformes</taxon>
        <taxon>Cottioidei</taxon>
        <taxon>Gasterosteales</taxon>
        <taxon>Gasterosteidae</taxon>
        <taxon>Gasterosteus</taxon>
    </lineage>
</organism>
<reference evidence="13 14" key="1">
    <citation type="journal article" date="2021" name="G3 (Bethesda)">
        <title>Improved contiguity of the threespine stickleback genome using long-read sequencing.</title>
        <authorList>
            <person name="Nath S."/>
            <person name="Shaw D.E."/>
            <person name="White M.A."/>
        </authorList>
    </citation>
    <scope>NUCLEOTIDE SEQUENCE [LARGE SCALE GENOMIC DNA]</scope>
    <source>
        <strain evidence="13 14">Lake Benthic</strain>
    </source>
</reference>
<feature type="transmembrane region" description="Helical" evidence="10">
    <location>
        <begin position="233"/>
        <end position="259"/>
    </location>
</feature>
<dbReference type="STRING" id="69293.ENSGACP00000019052"/>
<keyword evidence="6 10" id="KW-0472">Membrane</keyword>
<feature type="region of interest" description="Disordered" evidence="9">
    <location>
        <begin position="356"/>
        <end position="382"/>
    </location>
</feature>
<dbReference type="OMA" id="VLKWLHC"/>
<dbReference type="eggNOG" id="KOG3656">
    <property type="taxonomic scope" value="Eukaryota"/>
</dbReference>
<feature type="chain" id="PRO_5043433364" evidence="11">
    <location>
        <begin position="26"/>
        <end position="382"/>
    </location>
</feature>
<sequence length="382" mass="42075">MGFIGTIIKLAHGFIPLLFCLYVRCKHSPGVTGRSLSPRGRAVVMIDWSNVTASGYQELGPKPEELQRSKCVLGFIPVIYYSVLLCVGVPVNVLTAVALSRLACRTKKALYYYLLAVTGSDILSQLFIIFVGFLLETAVFHRDVPALLLHSVSAAEFAANHASIWATVPLTVDRYVALCHPLLHRQISYPARARRTIAAVLALSLLSGVPFFWWSDMWRNSRPPTGLDAVLIWTHVTIIYFLPCGIFLVLNSLIIRAAAAPPPPPLGKTTAMLLAITSVFSVLWAPRTAVVIYHLYVSSVHRDWRVHLAYDLSNMLAMLNTAVNFFLYCFVSKPFRGAVRDVVLLRGGAPTNASISSLYSGNNKRSQRDSTPLSPPGARKPL</sequence>
<keyword evidence="4 10" id="KW-1133">Transmembrane helix</keyword>
<evidence type="ECO:0000256" key="3">
    <source>
        <dbReference type="ARBA" id="ARBA00022692"/>
    </source>
</evidence>
<evidence type="ECO:0000256" key="10">
    <source>
        <dbReference type="SAM" id="Phobius"/>
    </source>
</evidence>
<evidence type="ECO:0000256" key="7">
    <source>
        <dbReference type="ARBA" id="ARBA00023170"/>
    </source>
</evidence>
<dbReference type="GO" id="GO:0005886">
    <property type="term" value="C:plasma membrane"/>
    <property type="evidence" value="ECO:0007669"/>
    <property type="project" value="UniProtKB-SubCell"/>
</dbReference>
<dbReference type="GO" id="GO:0004930">
    <property type="term" value="F:G protein-coupled receptor activity"/>
    <property type="evidence" value="ECO:0007669"/>
    <property type="project" value="UniProtKB-KW"/>
</dbReference>
<evidence type="ECO:0000259" key="12">
    <source>
        <dbReference type="PROSITE" id="PS50262"/>
    </source>
</evidence>
<reference evidence="13" key="2">
    <citation type="submission" date="2025-08" db="UniProtKB">
        <authorList>
            <consortium name="Ensembl"/>
        </authorList>
    </citation>
    <scope>IDENTIFICATION</scope>
</reference>
<dbReference type="PROSITE" id="PS50262">
    <property type="entry name" value="G_PROTEIN_RECEP_F1_2"/>
    <property type="match status" value="1"/>
</dbReference>
<evidence type="ECO:0000256" key="9">
    <source>
        <dbReference type="SAM" id="MobiDB-lite"/>
    </source>
</evidence>
<dbReference type="Pfam" id="PF00001">
    <property type="entry name" value="7tm_1"/>
    <property type="match status" value="1"/>
</dbReference>
<dbReference type="InterPro" id="IPR017452">
    <property type="entry name" value="GPCR_Rhodpsn_7TM"/>
</dbReference>
<feature type="transmembrane region" description="Helical" evidence="10">
    <location>
        <begin position="78"/>
        <end position="99"/>
    </location>
</feature>
<feature type="transmembrane region" description="Helical" evidence="10">
    <location>
        <begin position="308"/>
        <end position="331"/>
    </location>
</feature>
<evidence type="ECO:0000256" key="1">
    <source>
        <dbReference type="ARBA" id="ARBA00004651"/>
    </source>
</evidence>
<keyword evidence="7" id="KW-0675">Receptor</keyword>
<dbReference type="PANTHER" id="PTHR46272">
    <property type="entry name" value="G_PROTEIN_RECEP_F1_2 DOMAIN-CONTAINING PROTEIN"/>
    <property type="match status" value="1"/>
</dbReference>
<dbReference type="AlphaFoldDB" id="G3PN69"/>
<evidence type="ECO:0000313" key="13">
    <source>
        <dbReference type="Ensembl" id="ENSGACP00000019052.2"/>
    </source>
</evidence>
<reference evidence="13" key="3">
    <citation type="submission" date="2025-09" db="UniProtKB">
        <authorList>
            <consortium name="Ensembl"/>
        </authorList>
    </citation>
    <scope>IDENTIFICATION</scope>
</reference>
<dbReference type="SUPFAM" id="SSF81321">
    <property type="entry name" value="Family A G protein-coupled receptor-like"/>
    <property type="match status" value="1"/>
</dbReference>
<feature type="transmembrane region" description="Helical" evidence="10">
    <location>
        <begin position="271"/>
        <end position="296"/>
    </location>
</feature>
<evidence type="ECO:0000256" key="2">
    <source>
        <dbReference type="ARBA" id="ARBA00022475"/>
    </source>
</evidence>
<name>G3PN69_GASAC</name>
<feature type="transmembrane region" description="Helical" evidence="10">
    <location>
        <begin position="193"/>
        <end position="213"/>
    </location>
</feature>
<dbReference type="InterPro" id="IPR000276">
    <property type="entry name" value="GPCR_Rhodpsn"/>
</dbReference>
<keyword evidence="3 10" id="KW-0812">Transmembrane</keyword>
<keyword evidence="14" id="KW-1185">Reference proteome</keyword>
<keyword evidence="8" id="KW-0807">Transducer</keyword>
<dbReference type="Proteomes" id="UP000007635">
    <property type="component" value="Chromosome V"/>
</dbReference>
<keyword evidence="11" id="KW-0732">Signal</keyword>
<dbReference type="GeneTree" id="ENSGT00940000160948"/>
<dbReference type="PRINTS" id="PR00237">
    <property type="entry name" value="GPCRRHODOPSN"/>
</dbReference>
<evidence type="ECO:0000256" key="4">
    <source>
        <dbReference type="ARBA" id="ARBA00022989"/>
    </source>
</evidence>
<dbReference type="InterPro" id="IPR052477">
    <property type="entry name" value="Orphan_GPCR1"/>
</dbReference>
<dbReference type="FunCoup" id="G3PN69">
    <property type="interactions" value="174"/>
</dbReference>
<proteinExistence type="predicted"/>
<feature type="domain" description="G-protein coupled receptors family 1 profile" evidence="12">
    <location>
        <begin position="91"/>
        <end position="328"/>
    </location>
</feature>
<dbReference type="OrthoDB" id="5864054at2759"/>
<evidence type="ECO:0000256" key="6">
    <source>
        <dbReference type="ARBA" id="ARBA00023136"/>
    </source>
</evidence>
<evidence type="ECO:0000256" key="8">
    <source>
        <dbReference type="ARBA" id="ARBA00023224"/>
    </source>
</evidence>
<keyword evidence="2" id="KW-1003">Cell membrane</keyword>
<feature type="signal peptide" evidence="11">
    <location>
        <begin position="1"/>
        <end position="25"/>
    </location>
</feature>
<comment type="subcellular location">
    <subcellularLocation>
        <location evidence="1">Cell membrane</location>
        <topology evidence="1">Multi-pass membrane protein</topology>
    </subcellularLocation>
</comment>
<dbReference type="Ensembl" id="ENSGACT00000019090.2">
    <property type="protein sequence ID" value="ENSGACP00000019052.2"/>
    <property type="gene ID" value="ENSGACG00000014446.2"/>
</dbReference>
<dbReference type="Gene3D" id="1.20.1070.10">
    <property type="entry name" value="Rhodopsin 7-helix transmembrane proteins"/>
    <property type="match status" value="1"/>
</dbReference>
<evidence type="ECO:0000256" key="11">
    <source>
        <dbReference type="SAM" id="SignalP"/>
    </source>
</evidence>
<dbReference type="PANTHER" id="PTHR46272:SF1">
    <property type="entry name" value="G-PROTEIN COUPLED RECEPTOR 142-RELATED"/>
    <property type="match status" value="1"/>
</dbReference>
<feature type="transmembrane region" description="Helical" evidence="10">
    <location>
        <begin position="111"/>
        <end position="135"/>
    </location>
</feature>
<protein>
    <submittedName>
        <fullName evidence="13">G protein-coupled receptor 142</fullName>
    </submittedName>
</protein>
<accession>G3PN69</accession>
<feature type="compositionally biased region" description="Polar residues" evidence="9">
    <location>
        <begin position="356"/>
        <end position="372"/>
    </location>
</feature>
<keyword evidence="5" id="KW-0297">G-protein coupled receptor</keyword>
<evidence type="ECO:0000313" key="14">
    <source>
        <dbReference type="Proteomes" id="UP000007635"/>
    </source>
</evidence>
<evidence type="ECO:0000256" key="5">
    <source>
        <dbReference type="ARBA" id="ARBA00023040"/>
    </source>
</evidence>